<evidence type="ECO:0000256" key="2">
    <source>
        <dbReference type="SAM" id="MobiDB-lite"/>
    </source>
</evidence>
<keyword evidence="4" id="KW-1185">Reference proteome</keyword>
<gene>
    <name evidence="3" type="ORF">F0U60_02355</name>
</gene>
<evidence type="ECO:0008006" key="5">
    <source>
        <dbReference type="Google" id="ProtNLM"/>
    </source>
</evidence>
<sequence length="302" mass="31484">MSIRRIGGFHPSVQTAHLVEAQRRVQSVEKHAGTDDTELLTEEQALEALNARQQAELDALEAERAQRAREVEELRAKLMLSDGYEAAPRELVDLKGGATEKDVLPDTRAGAGKPGVSLAHLARANVYESVSRAERAAAERAAVEQAEAERAALAQAEAASVDTGPAAGVEGNWMEAELSVLQSDLEELEALEEAEEAYSDPGADSFVASLDDIANLEEGGVDVDDPGADSFVASLDDIAHLVPESAPEASEASATPSLASEPSVIISDEVSAAVPGEAAAVSPSEPQASSVGLPFDDEPKAG</sequence>
<dbReference type="RefSeq" id="WP_395813469.1">
    <property type="nucleotide sequence ID" value="NZ_CP043494.1"/>
</dbReference>
<feature type="region of interest" description="Disordered" evidence="2">
    <location>
        <begin position="275"/>
        <end position="302"/>
    </location>
</feature>
<proteinExistence type="predicted"/>
<organism evidence="3 4">
    <name type="scientific">Archangium minus</name>
    <dbReference type="NCBI Taxonomy" id="83450"/>
    <lineage>
        <taxon>Bacteria</taxon>
        <taxon>Pseudomonadati</taxon>
        <taxon>Myxococcota</taxon>
        <taxon>Myxococcia</taxon>
        <taxon>Myxococcales</taxon>
        <taxon>Cystobacterineae</taxon>
        <taxon>Archangiaceae</taxon>
        <taxon>Archangium</taxon>
    </lineage>
</organism>
<dbReference type="Proteomes" id="UP001611383">
    <property type="component" value="Chromosome"/>
</dbReference>
<evidence type="ECO:0000313" key="4">
    <source>
        <dbReference type="Proteomes" id="UP001611383"/>
    </source>
</evidence>
<reference evidence="3 4" key="1">
    <citation type="submission" date="2019-08" db="EMBL/GenBank/DDBJ databases">
        <title>Archangium and Cystobacter genomes.</title>
        <authorList>
            <person name="Chen I.-C.K."/>
            <person name="Wielgoss S."/>
        </authorList>
    </citation>
    <scope>NUCLEOTIDE SEQUENCE [LARGE SCALE GENOMIC DNA]</scope>
    <source>
        <strain evidence="3 4">Cbm 6</strain>
    </source>
</reference>
<feature type="coiled-coil region" evidence="1">
    <location>
        <begin position="136"/>
        <end position="194"/>
    </location>
</feature>
<evidence type="ECO:0000256" key="1">
    <source>
        <dbReference type="SAM" id="Coils"/>
    </source>
</evidence>
<keyword evidence="1" id="KW-0175">Coiled coil</keyword>
<dbReference type="EMBL" id="CP043494">
    <property type="protein sequence ID" value="WNG43062.1"/>
    <property type="molecule type" value="Genomic_DNA"/>
</dbReference>
<feature type="coiled-coil region" evidence="1">
    <location>
        <begin position="43"/>
        <end position="77"/>
    </location>
</feature>
<accession>A0ABY9WJP2</accession>
<feature type="region of interest" description="Disordered" evidence="2">
    <location>
        <begin position="242"/>
        <end position="261"/>
    </location>
</feature>
<feature type="compositionally biased region" description="Low complexity" evidence="2">
    <location>
        <begin position="243"/>
        <end position="261"/>
    </location>
</feature>
<name>A0ABY9WJP2_9BACT</name>
<protein>
    <recommendedName>
        <fullName evidence="5">TolA protein</fullName>
    </recommendedName>
</protein>
<evidence type="ECO:0000313" key="3">
    <source>
        <dbReference type="EMBL" id="WNG43062.1"/>
    </source>
</evidence>